<feature type="region of interest" description="Disordered" evidence="6">
    <location>
        <begin position="183"/>
        <end position="207"/>
    </location>
</feature>
<gene>
    <name evidence="8" type="ORF">ACFSUC_00540</name>
</gene>
<keyword evidence="5 7" id="KW-0472">Membrane</keyword>
<dbReference type="EMBL" id="JBHUMM010000001">
    <property type="protein sequence ID" value="MFD2670091.1"/>
    <property type="molecule type" value="Genomic_DNA"/>
</dbReference>
<reference evidence="9" key="1">
    <citation type="journal article" date="2019" name="Int. J. Syst. Evol. Microbiol.">
        <title>The Global Catalogue of Microorganisms (GCM) 10K type strain sequencing project: providing services to taxonomists for standard genome sequencing and annotation.</title>
        <authorList>
            <consortium name="The Broad Institute Genomics Platform"/>
            <consortium name="The Broad Institute Genome Sequencing Center for Infectious Disease"/>
            <person name="Wu L."/>
            <person name="Ma J."/>
        </authorList>
    </citation>
    <scope>NUCLEOTIDE SEQUENCE [LARGE SCALE GENOMIC DNA]</scope>
    <source>
        <strain evidence="9">KCTC 33676</strain>
    </source>
</reference>
<evidence type="ECO:0000256" key="4">
    <source>
        <dbReference type="ARBA" id="ARBA00022989"/>
    </source>
</evidence>
<dbReference type="RefSeq" id="WP_379927434.1">
    <property type="nucleotide sequence ID" value="NZ_JBHUMM010000001.1"/>
</dbReference>
<dbReference type="Pfam" id="PF04347">
    <property type="entry name" value="FliO"/>
    <property type="match status" value="1"/>
</dbReference>
<keyword evidence="8" id="KW-0282">Flagellum</keyword>
<feature type="compositionally biased region" description="Basic and acidic residues" evidence="6">
    <location>
        <begin position="183"/>
        <end position="195"/>
    </location>
</feature>
<evidence type="ECO:0000256" key="1">
    <source>
        <dbReference type="ARBA" id="ARBA00004236"/>
    </source>
</evidence>
<feature type="transmembrane region" description="Helical" evidence="7">
    <location>
        <begin position="48"/>
        <end position="71"/>
    </location>
</feature>
<evidence type="ECO:0000256" key="6">
    <source>
        <dbReference type="SAM" id="MobiDB-lite"/>
    </source>
</evidence>
<comment type="caution">
    <text evidence="8">The sequence shown here is derived from an EMBL/GenBank/DDBJ whole genome shotgun (WGS) entry which is preliminary data.</text>
</comment>
<evidence type="ECO:0000256" key="2">
    <source>
        <dbReference type="ARBA" id="ARBA00022475"/>
    </source>
</evidence>
<keyword evidence="8" id="KW-0966">Cell projection</keyword>
<comment type="subcellular location">
    <subcellularLocation>
        <location evidence="1">Cell membrane</location>
    </subcellularLocation>
</comment>
<evidence type="ECO:0000256" key="5">
    <source>
        <dbReference type="ARBA" id="ARBA00023136"/>
    </source>
</evidence>
<dbReference type="InterPro" id="IPR022781">
    <property type="entry name" value="Flagellar_biosynth_FliO"/>
</dbReference>
<accession>A0ABW5R5R5</accession>
<protein>
    <submittedName>
        <fullName evidence="8">Flagellar biosynthetic protein FliO</fullName>
    </submittedName>
</protein>
<proteinExistence type="predicted"/>
<evidence type="ECO:0000256" key="3">
    <source>
        <dbReference type="ARBA" id="ARBA00022692"/>
    </source>
</evidence>
<keyword evidence="3 7" id="KW-0812">Transmembrane</keyword>
<keyword evidence="4 7" id="KW-1133">Transmembrane helix</keyword>
<name>A0ABW5R5R5_9BACL</name>
<keyword evidence="2" id="KW-1003">Cell membrane</keyword>
<keyword evidence="9" id="KW-1185">Reference proteome</keyword>
<sequence length="207" mass="23745">MISHKSLRILTGTSVSVWSWFAVSRLGFAAENDKLDNSFNGWEPNFSSFIYVMVVLMVIIGLIIVLLRFIAQKNKTWFSQSGIRSISALTIAQNRSVHVVQIGPKIYVLGVGEDITVVDRIEGEEQVTELLNALDHQEQNQSLRGKLKLDRLWSKFPKKQSDKGLDHEVEPVSFQKVMLDRLHEMSNQKNHLHDPYEDDERNGKDKR</sequence>
<organism evidence="8 9">
    <name type="scientific">Marinicrinis sediminis</name>
    <dbReference type="NCBI Taxonomy" id="1652465"/>
    <lineage>
        <taxon>Bacteria</taxon>
        <taxon>Bacillati</taxon>
        <taxon>Bacillota</taxon>
        <taxon>Bacilli</taxon>
        <taxon>Bacillales</taxon>
        <taxon>Paenibacillaceae</taxon>
    </lineage>
</organism>
<evidence type="ECO:0000313" key="9">
    <source>
        <dbReference type="Proteomes" id="UP001597497"/>
    </source>
</evidence>
<dbReference type="Proteomes" id="UP001597497">
    <property type="component" value="Unassembled WGS sequence"/>
</dbReference>
<evidence type="ECO:0000313" key="8">
    <source>
        <dbReference type="EMBL" id="MFD2670091.1"/>
    </source>
</evidence>
<keyword evidence="8" id="KW-0969">Cilium</keyword>
<evidence type="ECO:0000256" key="7">
    <source>
        <dbReference type="SAM" id="Phobius"/>
    </source>
</evidence>